<evidence type="ECO:0000256" key="1">
    <source>
        <dbReference type="SAM" id="Phobius"/>
    </source>
</evidence>
<keyword evidence="3" id="KW-1185">Reference proteome</keyword>
<gene>
    <name evidence="2" type="ORF">BXY80_2762</name>
</gene>
<dbReference type="OrthoDB" id="1425427at2"/>
<dbReference type="RefSeq" id="WP_120202875.1">
    <property type="nucleotide sequence ID" value="NZ_RAQJ01000008.1"/>
</dbReference>
<accession>A0A420DED8</accession>
<sequence length="197" mass="22961">MKKALNILLIVVSIAIIAFVVITLAGVSIIGTKTDSEYFEKQTNSTQMESMRIFYVHAEDSVDAEMLTNKIPFKLNVLNKDDLVIYNYISLPDSFQNENSYFNIKTNTLFYGENEYEKTIANFLNSKKLSELNFDLYELKESKKVVNNFILFNEDYGILSCEYRNLGLKYLFFPEQLVDSQLQNEIIKMLYKEQLSR</sequence>
<dbReference type="EMBL" id="RAQJ01000008">
    <property type="protein sequence ID" value="RKE90295.1"/>
    <property type="molecule type" value="Genomic_DNA"/>
</dbReference>
<keyword evidence="1" id="KW-0812">Transmembrane</keyword>
<reference evidence="2 3" key="1">
    <citation type="submission" date="2018-09" db="EMBL/GenBank/DDBJ databases">
        <title>Genomic Encyclopedia of Archaeal and Bacterial Type Strains, Phase II (KMG-II): from individual species to whole genera.</title>
        <authorList>
            <person name="Goeker M."/>
        </authorList>
    </citation>
    <scope>NUCLEOTIDE SEQUENCE [LARGE SCALE GENOMIC DNA]</scope>
    <source>
        <strain evidence="2 3">DSM 26283</strain>
    </source>
</reference>
<comment type="caution">
    <text evidence="2">The sequence shown here is derived from an EMBL/GenBank/DDBJ whole genome shotgun (WGS) entry which is preliminary data.</text>
</comment>
<dbReference type="Proteomes" id="UP000284892">
    <property type="component" value="Unassembled WGS sequence"/>
</dbReference>
<evidence type="ECO:0000313" key="2">
    <source>
        <dbReference type="EMBL" id="RKE90295.1"/>
    </source>
</evidence>
<name>A0A420DED8_9FLAO</name>
<keyword evidence="1" id="KW-0472">Membrane</keyword>
<protein>
    <submittedName>
        <fullName evidence="2">Uncharacterized protein</fullName>
    </submittedName>
</protein>
<keyword evidence="1" id="KW-1133">Transmembrane helix</keyword>
<evidence type="ECO:0000313" key="3">
    <source>
        <dbReference type="Proteomes" id="UP000284892"/>
    </source>
</evidence>
<organism evidence="2 3">
    <name type="scientific">Ichthyenterobacterium magnum</name>
    <dbReference type="NCBI Taxonomy" id="1230530"/>
    <lineage>
        <taxon>Bacteria</taxon>
        <taxon>Pseudomonadati</taxon>
        <taxon>Bacteroidota</taxon>
        <taxon>Flavobacteriia</taxon>
        <taxon>Flavobacteriales</taxon>
        <taxon>Flavobacteriaceae</taxon>
        <taxon>Ichthyenterobacterium</taxon>
    </lineage>
</organism>
<proteinExistence type="predicted"/>
<dbReference type="AlphaFoldDB" id="A0A420DED8"/>
<feature type="transmembrane region" description="Helical" evidence="1">
    <location>
        <begin position="7"/>
        <end position="31"/>
    </location>
</feature>